<feature type="non-terminal residue" evidence="1">
    <location>
        <position position="77"/>
    </location>
</feature>
<dbReference type="Proteomes" id="UP001285636">
    <property type="component" value="Unassembled WGS sequence"/>
</dbReference>
<evidence type="ECO:0000313" key="1">
    <source>
        <dbReference type="EMBL" id="MDV2888529.1"/>
    </source>
</evidence>
<feature type="non-terminal residue" evidence="1">
    <location>
        <position position="1"/>
    </location>
</feature>
<reference evidence="1" key="1">
    <citation type="submission" date="2023-10" db="EMBL/GenBank/DDBJ databases">
        <title>Screening of Alkalihalophilus pseudofirmusBZ-TG-HK211 and Its Alleviation of Salt Stress on Rapeseed Growth.</title>
        <authorList>
            <person name="Zhao B."/>
            <person name="Guo T."/>
        </authorList>
    </citation>
    <scope>NUCLEOTIDE SEQUENCE</scope>
    <source>
        <strain evidence="1">BZ-TG-HK211</strain>
    </source>
</reference>
<name>A0AAJ2NTH7_ALKPS</name>
<dbReference type="EMBL" id="JAWJAY010001602">
    <property type="protein sequence ID" value="MDV2888529.1"/>
    <property type="molecule type" value="Genomic_DNA"/>
</dbReference>
<proteinExistence type="predicted"/>
<accession>A0AAJ2NTH7</accession>
<evidence type="ECO:0000313" key="2">
    <source>
        <dbReference type="Proteomes" id="UP001285636"/>
    </source>
</evidence>
<comment type="caution">
    <text evidence="1">The sequence shown here is derived from an EMBL/GenBank/DDBJ whole genome shotgun (WGS) entry which is preliminary data.</text>
</comment>
<protein>
    <submittedName>
        <fullName evidence="1">(P)ppGpp synthetase</fullName>
    </submittedName>
</protein>
<organism evidence="1 2">
    <name type="scientific">Alkalihalophilus pseudofirmus</name>
    <name type="common">Bacillus pseudofirmus</name>
    <dbReference type="NCBI Taxonomy" id="79885"/>
    <lineage>
        <taxon>Bacteria</taxon>
        <taxon>Bacillati</taxon>
        <taxon>Bacillota</taxon>
        <taxon>Bacilli</taxon>
        <taxon>Bacillales</taxon>
        <taxon>Bacillaceae</taxon>
        <taxon>Alkalihalophilus</taxon>
    </lineage>
</organism>
<dbReference type="AlphaFoldDB" id="A0AAJ2NTH7"/>
<sequence>FDTKEILTSDNLKKVAEKFNFMNEEDMYAAAGYNGVTALQIANRLTEKWRKKRDQEQSASITKAITDLKAFPSTKKR</sequence>
<gene>
    <name evidence="1" type="ORF">RYX45_25540</name>
</gene>